<sequence length="431" mass="47509">MGESALPIQCLLIGTGNRGAEAYGQYALAHPRLFRFVAAADPNEARRLAFSKRHGIDQRKSVDSWEKLLEFAGPDNLVFICGPDRSHYEQLLAFMRIGCPMVVEKPAVVEPRFCADLSRLAAEQGSRIILCHVLRYTPFFVTLKRLLDSGRIGKVISLNLQENIAWYHFAHSYVRGNWRNSALACPAILAKSVHDLDILYYLAGAPAGSIASMGRLNWFKAENAPAGAPDRCLSNCPHAARCPWFAPDLYLTDHTGWPTSTISDDPGLSARIRALEDGPYGRCVYRCDNDVVDNQDVLIQFKNDVSASFSMRALTYEKTRSIQIAGSEGEITGDLDTGKLRVRGFLRGDEELIHLGPTAGGHNGGDAGLMGHIARVFAQTSDTAEKTPSIESSLEGHWMAFAAEESRKTRMFVDLDAYRIAISSTRETVSI</sequence>
<evidence type="ECO:0000313" key="3">
    <source>
        <dbReference type="EMBL" id="MPL58965.1"/>
    </source>
</evidence>
<dbReference type="InterPro" id="IPR036291">
    <property type="entry name" value="NAD(P)-bd_dom_sf"/>
</dbReference>
<dbReference type="Pfam" id="PF02894">
    <property type="entry name" value="GFO_IDH_MocA_C"/>
    <property type="match status" value="1"/>
</dbReference>
<keyword evidence="3" id="KW-0560">Oxidoreductase</keyword>
<comment type="caution">
    <text evidence="3">The sequence shown here is derived from an EMBL/GenBank/DDBJ whole genome shotgun (WGS) entry which is preliminary data.</text>
</comment>
<reference evidence="3" key="1">
    <citation type="submission" date="2019-08" db="EMBL/GenBank/DDBJ databases">
        <authorList>
            <person name="Kucharzyk K."/>
            <person name="Murdoch R.W."/>
            <person name="Higgins S."/>
            <person name="Loffler F."/>
        </authorList>
    </citation>
    <scope>NUCLEOTIDE SEQUENCE</scope>
</reference>
<name>A0A644SWG9_9ZZZZ</name>
<dbReference type="SUPFAM" id="SSF51735">
    <property type="entry name" value="NAD(P)-binding Rossmann-fold domains"/>
    <property type="match status" value="1"/>
</dbReference>
<evidence type="ECO:0000259" key="1">
    <source>
        <dbReference type="Pfam" id="PF01408"/>
    </source>
</evidence>
<dbReference type="AlphaFoldDB" id="A0A644SWG9"/>
<gene>
    <name evidence="3" type="primary">iolG_2</name>
    <name evidence="3" type="ORF">SDC9_04511</name>
</gene>
<dbReference type="PANTHER" id="PTHR43377:SF2">
    <property type="entry name" value="BINDING ROSSMANN FOLD OXIDOREDUCTASE, PUTATIVE (AFU_ORTHOLOGUE AFUA_4G00560)-RELATED"/>
    <property type="match status" value="1"/>
</dbReference>
<dbReference type="Gene3D" id="3.30.360.10">
    <property type="entry name" value="Dihydrodipicolinate Reductase, domain 2"/>
    <property type="match status" value="1"/>
</dbReference>
<dbReference type="Gene3D" id="3.40.50.720">
    <property type="entry name" value="NAD(P)-binding Rossmann-like Domain"/>
    <property type="match status" value="1"/>
</dbReference>
<dbReference type="GO" id="GO:0050112">
    <property type="term" value="F:inositol 2-dehydrogenase (NAD+) activity"/>
    <property type="evidence" value="ECO:0007669"/>
    <property type="project" value="UniProtKB-EC"/>
</dbReference>
<dbReference type="InterPro" id="IPR000683">
    <property type="entry name" value="Gfo/Idh/MocA-like_OxRdtase_N"/>
</dbReference>
<dbReference type="InterPro" id="IPR004104">
    <property type="entry name" value="Gfo/Idh/MocA-like_OxRdtase_C"/>
</dbReference>
<protein>
    <submittedName>
        <fullName evidence="3">Inositol 2-dehydrogenase/D-chiro-inositol 3-dehydrogenase</fullName>
        <ecNumber evidence="3">1.1.1.18</ecNumber>
    </submittedName>
</protein>
<dbReference type="SUPFAM" id="SSF55347">
    <property type="entry name" value="Glyceraldehyde-3-phosphate dehydrogenase-like, C-terminal domain"/>
    <property type="match status" value="1"/>
</dbReference>
<proteinExistence type="predicted"/>
<dbReference type="InterPro" id="IPR051450">
    <property type="entry name" value="Gfo/Idh/MocA_Oxidoreductases"/>
</dbReference>
<organism evidence="3">
    <name type="scientific">bioreactor metagenome</name>
    <dbReference type="NCBI Taxonomy" id="1076179"/>
    <lineage>
        <taxon>unclassified sequences</taxon>
        <taxon>metagenomes</taxon>
        <taxon>ecological metagenomes</taxon>
    </lineage>
</organism>
<dbReference type="GO" id="GO:0000166">
    <property type="term" value="F:nucleotide binding"/>
    <property type="evidence" value="ECO:0007669"/>
    <property type="project" value="InterPro"/>
</dbReference>
<dbReference type="Pfam" id="PF01408">
    <property type="entry name" value="GFO_IDH_MocA"/>
    <property type="match status" value="1"/>
</dbReference>
<dbReference type="EC" id="1.1.1.18" evidence="3"/>
<accession>A0A644SWG9</accession>
<dbReference type="PANTHER" id="PTHR43377">
    <property type="entry name" value="BILIVERDIN REDUCTASE A"/>
    <property type="match status" value="1"/>
</dbReference>
<feature type="domain" description="Gfo/Idh/MocA-like oxidoreductase C-terminal" evidence="2">
    <location>
        <begin position="144"/>
        <end position="350"/>
    </location>
</feature>
<evidence type="ECO:0000259" key="2">
    <source>
        <dbReference type="Pfam" id="PF02894"/>
    </source>
</evidence>
<feature type="domain" description="Gfo/Idh/MocA-like oxidoreductase N-terminal" evidence="1">
    <location>
        <begin position="8"/>
        <end position="129"/>
    </location>
</feature>
<dbReference type="EMBL" id="VSSQ01000008">
    <property type="protein sequence ID" value="MPL58965.1"/>
    <property type="molecule type" value="Genomic_DNA"/>
</dbReference>